<dbReference type="OrthoDB" id="2157866at2759"/>
<feature type="domain" description="PH" evidence="4">
    <location>
        <begin position="38"/>
        <end position="145"/>
    </location>
</feature>
<dbReference type="GO" id="GO:0007165">
    <property type="term" value="P:signal transduction"/>
    <property type="evidence" value="ECO:0007669"/>
    <property type="project" value="InterPro"/>
</dbReference>
<feature type="compositionally biased region" description="Low complexity" evidence="3">
    <location>
        <begin position="467"/>
        <end position="477"/>
    </location>
</feature>
<evidence type="ECO:0000313" key="8">
    <source>
        <dbReference type="Proteomes" id="UP000515151"/>
    </source>
</evidence>
<organism evidence="6 7">
    <name type="scientific">Punica granatum</name>
    <name type="common">Pomegranate</name>
    <dbReference type="NCBI Taxonomy" id="22663"/>
    <lineage>
        <taxon>Eukaryota</taxon>
        <taxon>Viridiplantae</taxon>
        <taxon>Streptophyta</taxon>
        <taxon>Embryophyta</taxon>
        <taxon>Tracheophyta</taxon>
        <taxon>Spermatophyta</taxon>
        <taxon>Magnoliopsida</taxon>
        <taxon>eudicotyledons</taxon>
        <taxon>Gunneridae</taxon>
        <taxon>Pentapetalae</taxon>
        <taxon>rosids</taxon>
        <taxon>malvids</taxon>
        <taxon>Myrtales</taxon>
        <taxon>Lythraceae</taxon>
        <taxon>Punica</taxon>
    </lineage>
</organism>
<feature type="region of interest" description="Disordered" evidence="3">
    <location>
        <begin position="395"/>
        <end position="575"/>
    </location>
</feature>
<dbReference type="CDD" id="cd00159">
    <property type="entry name" value="RhoGAP"/>
    <property type="match status" value="1"/>
</dbReference>
<dbReference type="InterPro" id="IPR025757">
    <property type="entry name" value="MIP1_Leuzipper"/>
</dbReference>
<reference evidence="8" key="3">
    <citation type="journal article" date="2020" name="Plant Biotechnol. J.">
        <title>The pomegranate (Punica granatum L.) draft genome dissects genetic divergence between soft- and hard-seeded cultivars.</title>
        <authorList>
            <person name="Luo X."/>
            <person name="Li H."/>
            <person name="Wu Z."/>
            <person name="Yao W."/>
            <person name="Zhao P."/>
            <person name="Cao D."/>
            <person name="Yu H."/>
            <person name="Li K."/>
            <person name="Poudel K."/>
            <person name="Zhao D."/>
            <person name="Zhang F."/>
            <person name="Xia X."/>
            <person name="Chen L."/>
            <person name="Wang Q."/>
            <person name="Jing D."/>
            <person name="Cao S."/>
        </authorList>
    </citation>
    <scope>NUCLEOTIDE SEQUENCE [LARGE SCALE GENOMIC DNA]</scope>
</reference>
<dbReference type="Pfam" id="PF00620">
    <property type="entry name" value="RhoGAP"/>
    <property type="match status" value="1"/>
</dbReference>
<evidence type="ECO:0000313" key="7">
    <source>
        <dbReference type="Proteomes" id="UP000197138"/>
    </source>
</evidence>
<feature type="region of interest" description="Disordered" evidence="3">
    <location>
        <begin position="844"/>
        <end position="930"/>
    </location>
</feature>
<feature type="compositionally biased region" description="Basic and acidic residues" evidence="3">
    <location>
        <begin position="727"/>
        <end position="742"/>
    </location>
</feature>
<dbReference type="Pfam" id="PF14389">
    <property type="entry name" value="Lzipper-MIP1"/>
    <property type="match status" value="1"/>
</dbReference>
<dbReference type="SMART" id="SM00324">
    <property type="entry name" value="RhoGAP"/>
    <property type="match status" value="1"/>
</dbReference>
<dbReference type="PROSITE" id="PS50003">
    <property type="entry name" value="PH_DOMAIN"/>
    <property type="match status" value="1"/>
</dbReference>
<evidence type="ECO:0000313" key="6">
    <source>
        <dbReference type="EMBL" id="OWM71319.1"/>
    </source>
</evidence>
<feature type="compositionally biased region" description="Basic and acidic residues" evidence="3">
    <location>
        <begin position="452"/>
        <end position="466"/>
    </location>
</feature>
<feature type="compositionally biased region" description="Pro residues" evidence="3">
    <location>
        <begin position="15"/>
        <end position="27"/>
    </location>
</feature>
<reference evidence="7" key="1">
    <citation type="journal article" date="2017" name="Plant J.">
        <title>The pomegranate (Punica granatum L.) genome and the genomics of punicalagin biosynthesis.</title>
        <authorList>
            <person name="Qin G."/>
            <person name="Xu C."/>
            <person name="Ming R."/>
            <person name="Tang H."/>
            <person name="Guyot R."/>
            <person name="Kramer E.M."/>
            <person name="Hu Y."/>
            <person name="Yi X."/>
            <person name="Qi Y."/>
            <person name="Xu X."/>
            <person name="Gao Z."/>
            <person name="Pan H."/>
            <person name="Jian J."/>
            <person name="Tian Y."/>
            <person name="Yue Z."/>
            <person name="Xu Y."/>
        </authorList>
    </citation>
    <scope>NUCLEOTIDE SEQUENCE [LARGE SCALE GENOMIC DNA]</scope>
    <source>
        <strain evidence="7">cv. Dabenzi</strain>
    </source>
</reference>
<dbReference type="CDD" id="cd00821">
    <property type="entry name" value="PH"/>
    <property type="match status" value="1"/>
</dbReference>
<feature type="compositionally biased region" description="Polar residues" evidence="3">
    <location>
        <begin position="751"/>
        <end position="763"/>
    </location>
</feature>
<name>A0A218WFQ0_PUNGR</name>
<feature type="compositionally biased region" description="Polar residues" evidence="3">
    <location>
        <begin position="492"/>
        <end position="517"/>
    </location>
</feature>
<dbReference type="RefSeq" id="XP_031388204.1">
    <property type="nucleotide sequence ID" value="XM_031532344.1"/>
</dbReference>
<accession>A0A218WFQ0</accession>
<dbReference type="EMBL" id="MTKT01004486">
    <property type="protein sequence ID" value="OWM71319.1"/>
    <property type="molecule type" value="Genomic_DNA"/>
</dbReference>
<feature type="compositionally biased region" description="Polar residues" evidence="3">
    <location>
        <begin position="1"/>
        <end position="12"/>
    </location>
</feature>
<reference evidence="9 10" key="4">
    <citation type="submission" date="2025-04" db="UniProtKB">
        <authorList>
            <consortium name="RefSeq"/>
        </authorList>
    </citation>
    <scope>IDENTIFICATION</scope>
    <source>
        <tissue evidence="9 10">Leaf</tissue>
    </source>
</reference>
<gene>
    <name evidence="9 10" type="primary">LOC116201122</name>
    <name evidence="6" type="ORF">CDL15_Pgr011447</name>
</gene>
<dbReference type="InterPro" id="IPR008936">
    <property type="entry name" value="Rho_GTPase_activation_prot"/>
</dbReference>
<proteinExistence type="predicted"/>
<dbReference type="Pfam" id="PF00169">
    <property type="entry name" value="PH"/>
    <property type="match status" value="1"/>
</dbReference>
<protein>
    <submittedName>
        <fullName evidence="9 10">Rho GTPase-activating protein REN1 isoform X1</fullName>
    </submittedName>
</protein>
<feature type="compositionally biased region" description="Low complexity" evidence="3">
    <location>
        <begin position="543"/>
        <end position="557"/>
    </location>
</feature>
<feature type="compositionally biased region" description="Polar residues" evidence="3">
    <location>
        <begin position="772"/>
        <end position="793"/>
    </location>
</feature>
<dbReference type="PANTHER" id="PTHR46265:SF21">
    <property type="entry name" value="RHO GTPASE-ACTIVATING PROTEIN REN1-LIKE ISOFORM X1"/>
    <property type="match status" value="1"/>
</dbReference>
<dbReference type="SUPFAM" id="SSF50729">
    <property type="entry name" value="PH domain-like"/>
    <property type="match status" value="1"/>
</dbReference>
<dbReference type="Proteomes" id="UP000197138">
    <property type="component" value="Unassembled WGS sequence"/>
</dbReference>
<keyword evidence="2" id="KW-0175">Coiled coil</keyword>
<dbReference type="GeneID" id="116201122"/>
<dbReference type="SMART" id="SM00233">
    <property type="entry name" value="PH"/>
    <property type="match status" value="1"/>
</dbReference>
<sequence>MAARSNEPSQGDGSIPPPPPGPGPGPPDHQASSRAGNKVFKSGPLFLSSKGIGWTSWKKRWFILTGTSLVFFRSDPSAIPQKGSEVNLTLGGIDLNNSGSVVVKADKKLLTVAFADGRDGRAFTLKAETLEDLYEWKTALENALAQAPSATLVMGQNGIFRNDQAAPVDGSTEQLKDKQPMKSMVIGRPILLALEEVDGTPSFLEKALRFMEEYGIKVEGILRQAADVDDVENRVREYEQGKTEFSPEEDPHVVADCIKYILREMPSSPVPASCCNALLEACRVDREHRVNAMRTAICETFPEPNRCLLQRILVMMQTVASHKAENRMSSSAVAACMAPLLLRPLLAGDCELENDFDVGGDGSMQLLQAAAAANHAQAIVVTLLEEYDKIFGEGSMSPELYSETEDSGSESEEATDDDESYEDEDPDDGSQYSEIYTDDETENVSSRSNSRSYDDEGSTHTGKTDGDGSTSGSHHSSVAVDHFKENDELSPSAHQTSLLQRDQSQKTNNLASHQGSRSLEEQKNNEPTETLGDTPATSQVQNSAATSSMSKSTTIASGQIPSSRRPAVWGRTPAKKNLSMESIDIFLDDEAEIQKLENAKEDLRNRITEEAKENAVLRANLENQKIAVHERRQVLEQEVARLQEQLQKEKDLRRALEAGLKEPRGPIPCSANIDEKTKADLEDLAKTQTDINNLKQKVDDLGGQLNRQRDENQASIRDPGNQPQQCGDDHGKVMSKTDETKTADTPCPAERSNSSKRSNSDGTQTEKKRMDQPSTQQQQLDSVGSVKSRNIDQSANSSAADSGSGKPFPPLSSKKSGARGEGTNSTASALSKLTNRLNFLKERRTQITKELQSTDKSQNLDKGRSADMSTGSGSSNQEDKRGTEDTPSNPDKSRNPDTQEELNRGRASDQGQADRTLELSIPSRTDSRSS</sequence>
<dbReference type="InterPro" id="IPR052799">
    <property type="entry name" value="Rho_GAP_Regulators"/>
</dbReference>
<dbReference type="InterPro" id="IPR000198">
    <property type="entry name" value="RhoGAP_dom"/>
</dbReference>
<feature type="domain" description="Rho-GAP" evidence="5">
    <location>
        <begin position="192"/>
        <end position="391"/>
    </location>
</feature>
<feature type="region of interest" description="Disordered" evidence="3">
    <location>
        <begin position="710"/>
        <end position="830"/>
    </location>
</feature>
<evidence type="ECO:0000313" key="10">
    <source>
        <dbReference type="RefSeq" id="XP_031388204.1"/>
    </source>
</evidence>
<dbReference type="InterPro" id="IPR001849">
    <property type="entry name" value="PH_domain"/>
</dbReference>
<feature type="region of interest" description="Disordered" evidence="3">
    <location>
        <begin position="1"/>
        <end position="36"/>
    </location>
</feature>
<feature type="compositionally biased region" description="Polar residues" evidence="3">
    <location>
        <begin position="848"/>
        <end position="857"/>
    </location>
</feature>
<evidence type="ECO:0000313" key="9">
    <source>
        <dbReference type="RefSeq" id="XP_031388138.1"/>
    </source>
</evidence>
<dbReference type="Proteomes" id="UP000515151">
    <property type="component" value="Chromosome 1"/>
</dbReference>
<evidence type="ECO:0000256" key="3">
    <source>
        <dbReference type="SAM" id="MobiDB-lite"/>
    </source>
</evidence>
<keyword evidence="1" id="KW-0343">GTPase activation</keyword>
<dbReference type="InterPro" id="IPR011993">
    <property type="entry name" value="PH-like_dom_sf"/>
</dbReference>
<evidence type="ECO:0000256" key="1">
    <source>
        <dbReference type="ARBA" id="ARBA00022468"/>
    </source>
</evidence>
<dbReference type="PROSITE" id="PS50238">
    <property type="entry name" value="RHOGAP"/>
    <property type="match status" value="1"/>
</dbReference>
<dbReference type="AlphaFoldDB" id="A0A218WFQ0"/>
<dbReference type="GO" id="GO:0005096">
    <property type="term" value="F:GTPase activator activity"/>
    <property type="evidence" value="ECO:0007669"/>
    <property type="project" value="UniProtKB-KW"/>
</dbReference>
<feature type="compositionally biased region" description="Acidic residues" evidence="3">
    <location>
        <begin position="402"/>
        <end position="428"/>
    </location>
</feature>
<feature type="compositionally biased region" description="Low complexity" evidence="3">
    <location>
        <begin position="794"/>
        <end position="805"/>
    </location>
</feature>
<dbReference type="PANTHER" id="PTHR46265">
    <property type="entry name" value="RHO GTPASE-ACTIVATING PROTEIN 7"/>
    <property type="match status" value="1"/>
</dbReference>
<feature type="compositionally biased region" description="Basic and acidic residues" evidence="3">
    <location>
        <begin position="891"/>
        <end position="907"/>
    </location>
</feature>
<dbReference type="SUPFAM" id="SSF48350">
    <property type="entry name" value="GTPase activation domain, GAP"/>
    <property type="match status" value="1"/>
</dbReference>
<feature type="coiled-coil region" evidence="2">
    <location>
        <begin position="586"/>
        <end position="659"/>
    </location>
</feature>
<evidence type="ECO:0000259" key="5">
    <source>
        <dbReference type="PROSITE" id="PS50238"/>
    </source>
</evidence>
<dbReference type="RefSeq" id="XP_031388138.1">
    <property type="nucleotide sequence ID" value="XM_031532278.1"/>
</dbReference>
<dbReference type="Gene3D" id="2.30.29.30">
    <property type="entry name" value="Pleckstrin-homology domain (PH domain)/Phosphotyrosine-binding domain (PTB)"/>
    <property type="match status" value="1"/>
</dbReference>
<keyword evidence="8" id="KW-1185">Reference proteome</keyword>
<feature type="compositionally biased region" description="Polar residues" evidence="3">
    <location>
        <begin position="867"/>
        <end position="876"/>
    </location>
</feature>
<evidence type="ECO:0000259" key="4">
    <source>
        <dbReference type="PROSITE" id="PS50003"/>
    </source>
</evidence>
<evidence type="ECO:0000256" key="2">
    <source>
        <dbReference type="SAM" id="Coils"/>
    </source>
</evidence>
<dbReference type="Gene3D" id="1.10.555.10">
    <property type="entry name" value="Rho GTPase activation protein"/>
    <property type="match status" value="1"/>
</dbReference>
<reference evidence="6" key="2">
    <citation type="submission" date="2017-06" db="EMBL/GenBank/DDBJ databases">
        <title>The pomegranate genome and the genomics of punicalagin biosynthesis.</title>
        <authorList>
            <person name="Xu C."/>
        </authorList>
    </citation>
    <scope>NUCLEOTIDE SEQUENCE [LARGE SCALE GENOMIC DNA]</scope>
    <source>
        <tissue evidence="6">Fresh leaf</tissue>
    </source>
</reference>